<dbReference type="AlphaFoldDB" id="A0A1L6JD19"/>
<reference evidence="3 5" key="3">
    <citation type="submission" date="2018-07" db="EMBL/GenBank/DDBJ databases">
        <title>Genomic and Epidemiologic Investigation of an Indolent Hospital Outbreak.</title>
        <authorList>
            <person name="Johnson R.C."/>
            <person name="Deming C."/>
            <person name="Conlan S."/>
            <person name="Zellmer C.J."/>
            <person name="Michelin A.V."/>
            <person name="Lee-Lin S."/>
            <person name="Thomas P.J."/>
            <person name="Park M."/>
            <person name="Weingarten R.A."/>
            <person name="Less J."/>
            <person name="Dekker J.P."/>
            <person name="Frank K.M."/>
            <person name="Musser K.A."/>
            <person name="Mcquiston J.R."/>
            <person name="Henderson D.K."/>
            <person name="Lau A.F."/>
            <person name="Palmore T.N."/>
            <person name="Segre J.A."/>
        </authorList>
    </citation>
    <scope>NUCLEOTIDE SEQUENCE [LARGE SCALE GENOMIC DNA]</scope>
    <source>
        <strain evidence="3 5">SK-NIH.Env10_0317</strain>
    </source>
</reference>
<dbReference type="RefSeq" id="WP_075152371.1">
    <property type="nucleotide sequence ID" value="NZ_CP018820.1"/>
</dbReference>
<dbReference type="KEGG" id="skr:BRX40_16745"/>
<organism evidence="2 4">
    <name type="scientific">Sphingomonas koreensis</name>
    <dbReference type="NCBI Taxonomy" id="93064"/>
    <lineage>
        <taxon>Bacteria</taxon>
        <taxon>Pseudomonadati</taxon>
        <taxon>Pseudomonadota</taxon>
        <taxon>Alphaproteobacteria</taxon>
        <taxon>Sphingomonadales</taxon>
        <taxon>Sphingomonadaceae</taxon>
        <taxon>Sphingomonas</taxon>
    </lineage>
</organism>
<dbReference type="Proteomes" id="UP000185161">
    <property type="component" value="Chromosome"/>
</dbReference>
<gene>
    <name evidence="2" type="ORF">BRX40_16745</name>
    <name evidence="3" type="ORF">CA257_04255</name>
</gene>
<dbReference type="EMBL" id="CP018820">
    <property type="protein sequence ID" value="APR53839.1"/>
    <property type="molecule type" value="Genomic_DNA"/>
</dbReference>
<reference evidence="4" key="2">
    <citation type="submission" date="2016-12" db="EMBL/GenBank/DDBJ databases">
        <title>Whole genome sequencing of Sphingomonas sp. ABOJV.</title>
        <authorList>
            <person name="Conlan S."/>
            <person name="Thomas P.J."/>
            <person name="Mullikin J."/>
            <person name="Palmore T.N."/>
            <person name="Frank K.M."/>
            <person name="Segre J.A."/>
        </authorList>
    </citation>
    <scope>NUCLEOTIDE SEQUENCE [LARGE SCALE GENOMIC DNA]</scope>
    <source>
        <strain evidence="4">ABOJV</strain>
    </source>
</reference>
<protein>
    <recommendedName>
        <fullName evidence="6">DUF4350 domain-containing protein</fullName>
    </recommendedName>
</protein>
<accession>A0A1L6JD19</accession>
<keyword evidence="4" id="KW-1185">Reference proteome</keyword>
<dbReference type="OrthoDB" id="7198805at2"/>
<evidence type="ECO:0000313" key="2">
    <source>
        <dbReference type="EMBL" id="APR53839.1"/>
    </source>
</evidence>
<reference evidence="2" key="1">
    <citation type="submission" date="2016-12" db="EMBL/GenBank/DDBJ databases">
        <title>Whole genome sequencing of Sphingomonas koreensis.</title>
        <authorList>
            <person name="Conlan S."/>
            <person name="Thomas P.J."/>
            <person name="Mullikin J."/>
            <person name="Palmore T.N."/>
            <person name="Frank K.M."/>
            <person name="Segre J.A."/>
        </authorList>
    </citation>
    <scope>NUCLEOTIDE SEQUENCE</scope>
    <source>
        <strain evidence="2">ABOJV</strain>
    </source>
</reference>
<evidence type="ECO:0000256" key="1">
    <source>
        <dbReference type="SAM" id="Phobius"/>
    </source>
</evidence>
<evidence type="ECO:0000313" key="5">
    <source>
        <dbReference type="Proteomes" id="UP000286681"/>
    </source>
</evidence>
<sequence>MSSETVSPFRKRTVLLLIAAGLVLMLGFLLVNAYGDRIDRQRGNTPSPTSRFATGFKGLSDLIEKSGGTVSLSGDATDRPQHGMMILTPNLRTKPDELMASLSDAAGETAPVLIVLPKWATRPQKRSPRREERMTGIPPVQLAGMLAPLVKVEVRRTEKVQLRYPTSLDLRPFRTPETLQTIDGEKIYPLITASDGNAVLAEVPGKNIYILADPDLLNNFGLAERQNAFAAIALLAALDPDNPGTIVFDTMLPFGAGGRNLAQLMFEPPFLGVTLALLAAALLAGIATWARFGPPRREPRAVAFGKRALIENIVSLARRAQRVRDGGGAYADSVRDWAARRLALPRTLQGEALDAHLDALPTQTPYAATIDRVRNAKTEAELLHAAQKLDDWRKEVKA</sequence>
<keyword evidence="1" id="KW-0472">Membrane</keyword>
<dbReference type="STRING" id="93064.BRX40_16745"/>
<dbReference type="EMBL" id="QQWO01000003">
    <property type="protein sequence ID" value="RSV06146.1"/>
    <property type="molecule type" value="Genomic_DNA"/>
</dbReference>
<dbReference type="Proteomes" id="UP000286681">
    <property type="component" value="Unassembled WGS sequence"/>
</dbReference>
<proteinExistence type="predicted"/>
<name>A0A1L6JD19_9SPHN</name>
<keyword evidence="1" id="KW-0812">Transmembrane</keyword>
<dbReference type="GeneID" id="44134210"/>
<feature type="transmembrane region" description="Helical" evidence="1">
    <location>
        <begin position="270"/>
        <end position="290"/>
    </location>
</feature>
<evidence type="ECO:0008006" key="6">
    <source>
        <dbReference type="Google" id="ProtNLM"/>
    </source>
</evidence>
<evidence type="ECO:0000313" key="3">
    <source>
        <dbReference type="EMBL" id="RSV06146.1"/>
    </source>
</evidence>
<evidence type="ECO:0000313" key="4">
    <source>
        <dbReference type="Proteomes" id="UP000185161"/>
    </source>
</evidence>
<keyword evidence="1" id="KW-1133">Transmembrane helix</keyword>